<sequence length="162" mass="18073">MEELSFKKIPNVQVLGRKIPKTLSACWFKLTQANYSLCAAKTPQKKAENGYGGHPGHPYASQSIHVTTNPIYKSKDGKYDQHNDERLLNPTSRPKTSTQITSPRMAGSPLEVFPRSPRAKTAPPGYKDMPPLNKAQKASFDDIYCVFMKINSATPNFHVISH</sequence>
<dbReference type="EMBL" id="CAWYQH010000079">
    <property type="protein sequence ID" value="CAK8680938.1"/>
    <property type="molecule type" value="Genomic_DNA"/>
</dbReference>
<feature type="compositionally biased region" description="Basic and acidic residues" evidence="1">
    <location>
        <begin position="73"/>
        <end position="87"/>
    </location>
</feature>
<evidence type="ECO:0000256" key="1">
    <source>
        <dbReference type="SAM" id="MobiDB-lite"/>
    </source>
</evidence>
<feature type="compositionally biased region" description="Polar residues" evidence="1">
    <location>
        <begin position="89"/>
        <end position="102"/>
    </location>
</feature>
<gene>
    <name evidence="2" type="ORF">CVLEPA_LOCUS11169</name>
</gene>
<keyword evidence="3" id="KW-1185">Reference proteome</keyword>
<evidence type="ECO:0000313" key="3">
    <source>
        <dbReference type="Proteomes" id="UP001642483"/>
    </source>
</evidence>
<protein>
    <submittedName>
        <fullName evidence="2">Uncharacterized protein</fullName>
    </submittedName>
</protein>
<evidence type="ECO:0000313" key="2">
    <source>
        <dbReference type="EMBL" id="CAK8680938.1"/>
    </source>
</evidence>
<accession>A0ABP0FPI4</accession>
<organism evidence="2 3">
    <name type="scientific">Clavelina lepadiformis</name>
    <name type="common">Light-bulb sea squirt</name>
    <name type="synonym">Ascidia lepadiformis</name>
    <dbReference type="NCBI Taxonomy" id="159417"/>
    <lineage>
        <taxon>Eukaryota</taxon>
        <taxon>Metazoa</taxon>
        <taxon>Chordata</taxon>
        <taxon>Tunicata</taxon>
        <taxon>Ascidiacea</taxon>
        <taxon>Aplousobranchia</taxon>
        <taxon>Clavelinidae</taxon>
        <taxon>Clavelina</taxon>
    </lineage>
</organism>
<dbReference type="Proteomes" id="UP001642483">
    <property type="component" value="Unassembled WGS sequence"/>
</dbReference>
<name>A0ABP0FPI4_CLALP</name>
<proteinExistence type="predicted"/>
<feature type="region of interest" description="Disordered" evidence="1">
    <location>
        <begin position="71"/>
        <end position="116"/>
    </location>
</feature>
<comment type="caution">
    <text evidence="2">The sequence shown here is derived from an EMBL/GenBank/DDBJ whole genome shotgun (WGS) entry which is preliminary data.</text>
</comment>
<reference evidence="2 3" key="1">
    <citation type="submission" date="2024-02" db="EMBL/GenBank/DDBJ databases">
        <authorList>
            <person name="Daric V."/>
            <person name="Darras S."/>
        </authorList>
    </citation>
    <scope>NUCLEOTIDE SEQUENCE [LARGE SCALE GENOMIC DNA]</scope>
</reference>